<accession>A0A8S3WYI1</accession>
<dbReference type="OrthoDB" id="4327074at2759"/>
<proteinExistence type="predicted"/>
<dbReference type="GO" id="GO:0003677">
    <property type="term" value="F:DNA binding"/>
    <property type="evidence" value="ECO:0007669"/>
    <property type="project" value="TreeGrafter"/>
</dbReference>
<comment type="caution">
    <text evidence="2">The sequence shown here is derived from an EMBL/GenBank/DDBJ whole genome shotgun (WGS) entry which is preliminary data.</text>
</comment>
<organism evidence="2 3">
    <name type="scientific">Parnassius apollo</name>
    <name type="common">Apollo butterfly</name>
    <name type="synonym">Papilio apollo</name>
    <dbReference type="NCBI Taxonomy" id="110799"/>
    <lineage>
        <taxon>Eukaryota</taxon>
        <taxon>Metazoa</taxon>
        <taxon>Ecdysozoa</taxon>
        <taxon>Arthropoda</taxon>
        <taxon>Hexapoda</taxon>
        <taxon>Insecta</taxon>
        <taxon>Pterygota</taxon>
        <taxon>Neoptera</taxon>
        <taxon>Endopterygota</taxon>
        <taxon>Lepidoptera</taxon>
        <taxon>Glossata</taxon>
        <taxon>Ditrysia</taxon>
        <taxon>Papilionoidea</taxon>
        <taxon>Papilionidae</taxon>
        <taxon>Parnassiinae</taxon>
        <taxon>Parnassini</taxon>
        <taxon>Parnassius</taxon>
        <taxon>Parnassius</taxon>
    </lineage>
</organism>
<evidence type="ECO:0000313" key="3">
    <source>
        <dbReference type="Proteomes" id="UP000691718"/>
    </source>
</evidence>
<dbReference type="AlphaFoldDB" id="A0A8S3WYI1"/>
<dbReference type="EMBL" id="CAJQZP010000765">
    <property type="protein sequence ID" value="CAG4983519.1"/>
    <property type="molecule type" value="Genomic_DNA"/>
</dbReference>
<dbReference type="InterPro" id="IPR004875">
    <property type="entry name" value="DDE_SF_endonuclease_dom"/>
</dbReference>
<protein>
    <submittedName>
        <fullName evidence="2">(apollo) hypothetical protein</fullName>
    </submittedName>
</protein>
<gene>
    <name evidence="2" type="ORF">PAPOLLO_LOCUS10651</name>
</gene>
<dbReference type="PANTHER" id="PTHR19303:SF71">
    <property type="entry name" value="ZINC FINGER PHD-TYPE DOMAIN-CONTAINING PROTEIN"/>
    <property type="match status" value="1"/>
</dbReference>
<dbReference type="PANTHER" id="PTHR19303">
    <property type="entry name" value="TRANSPOSON"/>
    <property type="match status" value="1"/>
</dbReference>
<name>A0A8S3WYI1_PARAO</name>
<dbReference type="Pfam" id="PF03184">
    <property type="entry name" value="DDE_1"/>
    <property type="match status" value="1"/>
</dbReference>
<evidence type="ECO:0000313" key="2">
    <source>
        <dbReference type="EMBL" id="CAG4983519.1"/>
    </source>
</evidence>
<feature type="domain" description="DDE-1" evidence="1">
    <location>
        <begin position="226"/>
        <end position="328"/>
    </location>
</feature>
<keyword evidence="3" id="KW-1185">Reference proteome</keyword>
<evidence type="ECO:0000259" key="1">
    <source>
        <dbReference type="Pfam" id="PF03184"/>
    </source>
</evidence>
<sequence length="329" mass="37089">MRTYKRKTERGKISKEVYEKAAAILEEDKTKKIRGIAKDLGLCHMSLTRYLKKRKEAKEKGTPIESLTVGYQKNRQVFNDEQERILVSYLIKSSQIYYGLTPKDVRQLAFSCALKYNIVMPQSWLDNKEAGVDWLTAFLKRNQSLSIRSPEATSLSRATSFNKTNVDNFFSKLADVLDRYKFSLSRIWNVDETGVTTVQKPRKVLAPKGSKQVGSITSAERGTLVTLCIAVNAVGNSIPCMFIFPRMKYRDYFVRDGPPGCIGAGNSSGWMTGGEFKTFMKHFIDNVKPSPSNPVLLLLDNHSSHLDIEVVVTAKENNVVLLSFPPHCS</sequence>
<dbReference type="Proteomes" id="UP000691718">
    <property type="component" value="Unassembled WGS sequence"/>
</dbReference>
<dbReference type="InterPro" id="IPR050863">
    <property type="entry name" value="CenT-Element_Derived"/>
</dbReference>
<reference evidence="2" key="1">
    <citation type="submission" date="2021-04" db="EMBL/GenBank/DDBJ databases">
        <authorList>
            <person name="Tunstrom K."/>
        </authorList>
    </citation>
    <scope>NUCLEOTIDE SEQUENCE</scope>
</reference>
<dbReference type="GO" id="GO:0005634">
    <property type="term" value="C:nucleus"/>
    <property type="evidence" value="ECO:0007669"/>
    <property type="project" value="TreeGrafter"/>
</dbReference>